<dbReference type="PANTHER" id="PTHR23423">
    <property type="entry name" value="ORGANIC SOLUTE TRANSPORTER-RELATED"/>
    <property type="match status" value="1"/>
</dbReference>
<keyword evidence="4 5" id="KW-0472">Membrane</keyword>
<dbReference type="AlphaFoldDB" id="A0A1S3IBM0"/>
<keyword evidence="2 5" id="KW-0812">Transmembrane</keyword>
<feature type="transmembrane region" description="Helical" evidence="5">
    <location>
        <begin position="217"/>
        <end position="236"/>
    </location>
</feature>
<gene>
    <name evidence="7" type="primary">LOC106162718</name>
</gene>
<organism evidence="6 7">
    <name type="scientific">Lingula anatina</name>
    <name type="common">Brachiopod</name>
    <name type="synonym">Lingula unguis</name>
    <dbReference type="NCBI Taxonomy" id="7574"/>
    <lineage>
        <taxon>Eukaryota</taxon>
        <taxon>Metazoa</taxon>
        <taxon>Spiralia</taxon>
        <taxon>Lophotrochozoa</taxon>
        <taxon>Brachiopoda</taxon>
        <taxon>Linguliformea</taxon>
        <taxon>Lingulata</taxon>
        <taxon>Lingulida</taxon>
        <taxon>Linguloidea</taxon>
        <taxon>Lingulidae</taxon>
        <taxon>Lingula</taxon>
    </lineage>
</organism>
<dbReference type="KEGG" id="lak:106162718"/>
<accession>A0A1S3IBM0</accession>
<dbReference type="Proteomes" id="UP000085678">
    <property type="component" value="Unplaced"/>
</dbReference>
<dbReference type="InterPro" id="IPR005178">
    <property type="entry name" value="Ostalpha/TMEM184C"/>
</dbReference>
<feature type="transmembrane region" description="Helical" evidence="5">
    <location>
        <begin position="108"/>
        <end position="132"/>
    </location>
</feature>
<evidence type="ECO:0000256" key="1">
    <source>
        <dbReference type="ARBA" id="ARBA00004141"/>
    </source>
</evidence>
<evidence type="ECO:0000256" key="4">
    <source>
        <dbReference type="ARBA" id="ARBA00023136"/>
    </source>
</evidence>
<dbReference type="SMART" id="SM01417">
    <property type="entry name" value="Solute_trans_a"/>
    <property type="match status" value="1"/>
</dbReference>
<dbReference type="OrthoDB" id="5832279at2759"/>
<dbReference type="RefSeq" id="XP_013395563.1">
    <property type="nucleotide sequence ID" value="XM_013540109.1"/>
</dbReference>
<evidence type="ECO:0000256" key="5">
    <source>
        <dbReference type="SAM" id="Phobius"/>
    </source>
</evidence>
<dbReference type="GO" id="GO:0016020">
    <property type="term" value="C:membrane"/>
    <property type="evidence" value="ECO:0007669"/>
    <property type="project" value="UniProtKB-SubCell"/>
</dbReference>
<reference evidence="7" key="1">
    <citation type="submission" date="2025-08" db="UniProtKB">
        <authorList>
            <consortium name="RefSeq"/>
        </authorList>
    </citation>
    <scope>IDENTIFICATION</scope>
    <source>
        <tissue evidence="7">Gonads</tissue>
    </source>
</reference>
<feature type="transmembrane region" description="Helical" evidence="5">
    <location>
        <begin position="180"/>
        <end position="202"/>
    </location>
</feature>
<dbReference type="InParanoid" id="A0A1S3IBM0"/>
<comment type="subcellular location">
    <subcellularLocation>
        <location evidence="1">Membrane</location>
        <topology evidence="1">Multi-pass membrane protein</topology>
    </subcellularLocation>
</comment>
<keyword evidence="3 5" id="KW-1133">Transmembrane helix</keyword>
<evidence type="ECO:0000313" key="7">
    <source>
        <dbReference type="RefSeq" id="XP_013395563.1"/>
    </source>
</evidence>
<dbReference type="GeneID" id="106162718"/>
<dbReference type="Pfam" id="PF03619">
    <property type="entry name" value="Solute_trans_a"/>
    <property type="match status" value="1"/>
</dbReference>
<sequence length="389" mass="43067">MNFSRTLALLEKEDLYKSMDEDVGHGNASGGFVCAAKQFASVTLVNGPYGLLGWAMLILPLACVLLFLEEMSRVIRVSGASVRKTVILLALMPFEAVAALIAEAFPRYAIICDLAIIFMLSVAIFTFLHLMLDYFGGDTGMLNALSGSNFNMRNGKCGKFCICFGEESTLTPGRLSCMKICVMQILFIKIAEMIIGTVLYFIDPKLYCPGHMDFNSLYPYLTVVAMISTFVSMWALTVIHNVAHEIAPEFNLTGKLAIIQSCITFSNVQRFILSLFLSEMESLKWHHFILMIEMLVMSLSARKVYNDNLMKGDDDPSKNVPLMPTNSTAYPPVAPYGAAPADTGYGGGYPQQQYAYPQQGYGYDQGYPQQDYTGGQYNQGYADGYGYKQ</sequence>
<proteinExistence type="predicted"/>
<feature type="transmembrane region" description="Helical" evidence="5">
    <location>
        <begin position="80"/>
        <end position="102"/>
    </location>
</feature>
<feature type="transmembrane region" description="Helical" evidence="5">
    <location>
        <begin position="49"/>
        <end position="68"/>
    </location>
</feature>
<evidence type="ECO:0000313" key="6">
    <source>
        <dbReference type="Proteomes" id="UP000085678"/>
    </source>
</evidence>
<evidence type="ECO:0000256" key="3">
    <source>
        <dbReference type="ARBA" id="ARBA00022989"/>
    </source>
</evidence>
<protein>
    <submittedName>
        <fullName evidence="7">Uncharacterized protein LOC106162718</fullName>
    </submittedName>
</protein>
<evidence type="ECO:0000256" key="2">
    <source>
        <dbReference type="ARBA" id="ARBA00022692"/>
    </source>
</evidence>
<keyword evidence="6" id="KW-1185">Reference proteome</keyword>
<name>A0A1S3IBM0_LINAN</name>